<name>A0AAE8M064_9HYPO</name>
<comment type="caution">
    <text evidence="1">The sequence shown here is derived from an EMBL/GenBank/DDBJ whole genome shotgun (WGS) entry which is preliminary data.</text>
</comment>
<gene>
    <name evidence="1" type="ORF">FTOL_01356</name>
</gene>
<proteinExistence type="predicted"/>
<organism evidence="1 2">
    <name type="scientific">Fusarium torulosum</name>
    <dbReference type="NCBI Taxonomy" id="33205"/>
    <lineage>
        <taxon>Eukaryota</taxon>
        <taxon>Fungi</taxon>
        <taxon>Dikarya</taxon>
        <taxon>Ascomycota</taxon>
        <taxon>Pezizomycotina</taxon>
        <taxon>Sordariomycetes</taxon>
        <taxon>Hypocreomycetidae</taxon>
        <taxon>Hypocreales</taxon>
        <taxon>Nectriaceae</taxon>
        <taxon>Fusarium</taxon>
    </lineage>
</organism>
<protein>
    <submittedName>
        <fullName evidence="1">Uncharacterized protein</fullName>
    </submittedName>
</protein>
<sequence length="236" mass="26838">MRCDVRPIISDGETLYIDPFADPISCGCFNEHSARPWLQCDTHGCCMTYSKMEWCPKVHSCNDVIELHRYGQARRQTRNIWASHPASKWSIPMPPSELENWRGVHSLEDCLFMGNMPDMATSPPVLNTAIFNLVSAGRLLISTQATLGKLLKDIDVRKAMHDACHGEACERVLNEWECVSRRPIETAKALAEQMEKVVTKQRELFDGCWTLIELILRGDNDVEVLLVNEFEVVMDS</sequence>
<dbReference type="AlphaFoldDB" id="A0AAE8M064"/>
<reference evidence="1" key="1">
    <citation type="submission" date="2018-03" db="EMBL/GenBank/DDBJ databases">
        <authorList>
            <person name="Guldener U."/>
        </authorList>
    </citation>
    <scope>NUCLEOTIDE SEQUENCE</scope>
</reference>
<accession>A0AAE8M064</accession>
<evidence type="ECO:0000313" key="1">
    <source>
        <dbReference type="EMBL" id="SPJ71628.1"/>
    </source>
</evidence>
<keyword evidence="2" id="KW-1185">Reference proteome</keyword>
<evidence type="ECO:0000313" key="2">
    <source>
        <dbReference type="Proteomes" id="UP001187734"/>
    </source>
</evidence>
<dbReference type="EMBL" id="ONZP01000045">
    <property type="protein sequence ID" value="SPJ71628.1"/>
    <property type="molecule type" value="Genomic_DNA"/>
</dbReference>
<dbReference type="Proteomes" id="UP001187734">
    <property type="component" value="Unassembled WGS sequence"/>
</dbReference>